<evidence type="ECO:0008006" key="5">
    <source>
        <dbReference type="Google" id="ProtNLM"/>
    </source>
</evidence>
<protein>
    <recommendedName>
        <fullName evidence="5">Phage shock protein B</fullName>
    </recommendedName>
</protein>
<keyword evidence="2" id="KW-1133">Transmembrane helix</keyword>
<keyword evidence="2" id="KW-0472">Membrane</keyword>
<sequence>MDDAAPVLIIFGAFIFAGTMRWMKYKAEALKHSAANGDLRREMDDMRERIKVLERIVTDKRSRLEAEIDAL</sequence>
<dbReference type="RefSeq" id="WP_068151666.1">
    <property type="nucleotide sequence ID" value="NZ_JBHSCR010000005.1"/>
</dbReference>
<feature type="transmembrane region" description="Helical" evidence="2">
    <location>
        <begin position="6"/>
        <end position="23"/>
    </location>
</feature>
<name>A0ABV8UB04_9PROT</name>
<evidence type="ECO:0000313" key="3">
    <source>
        <dbReference type="EMBL" id="MFC4348060.1"/>
    </source>
</evidence>
<organism evidence="3 4">
    <name type="scientific">Kordiimonas lipolytica</name>
    <dbReference type="NCBI Taxonomy" id="1662421"/>
    <lineage>
        <taxon>Bacteria</taxon>
        <taxon>Pseudomonadati</taxon>
        <taxon>Pseudomonadota</taxon>
        <taxon>Alphaproteobacteria</taxon>
        <taxon>Kordiimonadales</taxon>
        <taxon>Kordiimonadaceae</taxon>
        <taxon>Kordiimonas</taxon>
    </lineage>
</organism>
<proteinExistence type="predicted"/>
<evidence type="ECO:0000256" key="1">
    <source>
        <dbReference type="SAM" id="Coils"/>
    </source>
</evidence>
<evidence type="ECO:0000256" key="2">
    <source>
        <dbReference type="SAM" id="Phobius"/>
    </source>
</evidence>
<accession>A0ABV8UB04</accession>
<keyword evidence="2" id="KW-0812">Transmembrane</keyword>
<dbReference type="EMBL" id="JBHSCR010000005">
    <property type="protein sequence ID" value="MFC4348060.1"/>
    <property type="molecule type" value="Genomic_DNA"/>
</dbReference>
<reference evidence="4" key="1">
    <citation type="journal article" date="2019" name="Int. J. Syst. Evol. Microbiol.">
        <title>The Global Catalogue of Microorganisms (GCM) 10K type strain sequencing project: providing services to taxonomists for standard genome sequencing and annotation.</title>
        <authorList>
            <consortium name="The Broad Institute Genomics Platform"/>
            <consortium name="The Broad Institute Genome Sequencing Center for Infectious Disease"/>
            <person name="Wu L."/>
            <person name="Ma J."/>
        </authorList>
    </citation>
    <scope>NUCLEOTIDE SEQUENCE [LARGE SCALE GENOMIC DNA]</scope>
    <source>
        <strain evidence="4">CGMCC 1.15304</strain>
    </source>
</reference>
<comment type="caution">
    <text evidence="3">The sequence shown here is derived from an EMBL/GenBank/DDBJ whole genome shotgun (WGS) entry which is preliminary data.</text>
</comment>
<feature type="coiled-coil region" evidence="1">
    <location>
        <begin position="36"/>
        <end position="63"/>
    </location>
</feature>
<keyword evidence="4" id="KW-1185">Reference proteome</keyword>
<dbReference type="Proteomes" id="UP001595776">
    <property type="component" value="Unassembled WGS sequence"/>
</dbReference>
<evidence type="ECO:0000313" key="4">
    <source>
        <dbReference type="Proteomes" id="UP001595776"/>
    </source>
</evidence>
<gene>
    <name evidence="3" type="ORF">ACFO5Q_09415</name>
</gene>
<keyword evidence="1" id="KW-0175">Coiled coil</keyword>